<comment type="caution">
    <text evidence="1">The sequence shown here is derived from an EMBL/GenBank/DDBJ whole genome shotgun (WGS) entry which is preliminary data.</text>
</comment>
<dbReference type="AlphaFoldDB" id="A0A0J8V7B6"/>
<dbReference type="RefSeq" id="WP_048900908.1">
    <property type="nucleotide sequence ID" value="NZ_AP024853.1"/>
</dbReference>
<dbReference type="STRING" id="680026.AB733_23100"/>
<evidence type="ECO:0000313" key="2">
    <source>
        <dbReference type="Proteomes" id="UP000240481"/>
    </source>
</evidence>
<reference evidence="1 2" key="1">
    <citation type="submission" date="2018-01" db="EMBL/GenBank/DDBJ databases">
        <title>Whole genome sequencing of Histamine producing bacteria.</title>
        <authorList>
            <person name="Butler K."/>
        </authorList>
    </citation>
    <scope>NUCLEOTIDE SEQUENCE [LARGE SCALE GENOMIC DNA]</scope>
    <source>
        <strain evidence="1 2">DSM 24669</strain>
    </source>
</reference>
<organism evidence="1 2">
    <name type="scientific">Photobacterium swingsii</name>
    <dbReference type="NCBI Taxonomy" id="680026"/>
    <lineage>
        <taxon>Bacteria</taxon>
        <taxon>Pseudomonadati</taxon>
        <taxon>Pseudomonadota</taxon>
        <taxon>Gammaproteobacteria</taxon>
        <taxon>Vibrionales</taxon>
        <taxon>Vibrionaceae</taxon>
        <taxon>Photobacterium</taxon>
    </lineage>
</organism>
<accession>A0A0J8V7B6</accession>
<proteinExistence type="predicted"/>
<protein>
    <submittedName>
        <fullName evidence="1">Uncharacterized protein</fullName>
    </submittedName>
</protein>
<dbReference type="EMBL" id="PYLZ01000005">
    <property type="protein sequence ID" value="PSW24536.1"/>
    <property type="molecule type" value="Genomic_DNA"/>
</dbReference>
<gene>
    <name evidence="1" type="ORF">C9I94_10900</name>
</gene>
<dbReference type="Proteomes" id="UP000240481">
    <property type="component" value="Unassembled WGS sequence"/>
</dbReference>
<name>A0A0J8V7B6_9GAMM</name>
<keyword evidence="2" id="KW-1185">Reference proteome</keyword>
<evidence type="ECO:0000313" key="1">
    <source>
        <dbReference type="EMBL" id="PSW24536.1"/>
    </source>
</evidence>
<sequence length="103" mass="11997">MSELINREPLHYFYLVSFVWSGFDGEKKHGTIEIGLERKWHPFITNAIDQYIKEQINVPVDIFAVTSVFELGLYKKSQINELKRQGEMMYQSLVSSQLQVRGG</sequence>